<dbReference type="EMBL" id="KL584752">
    <property type="protein sequence ID" value="KEQ98240.1"/>
    <property type="molecule type" value="Genomic_DNA"/>
</dbReference>
<evidence type="ECO:0000313" key="3">
    <source>
        <dbReference type="EMBL" id="KEQ98240.1"/>
    </source>
</evidence>
<feature type="region of interest" description="Disordered" evidence="1">
    <location>
        <begin position="996"/>
        <end position="1042"/>
    </location>
</feature>
<dbReference type="STRING" id="1043005.A0A074YKN0"/>
<proteinExistence type="predicted"/>
<sequence length="1075" mass="109244">MYSGAVSLAVLASFLVKCEALTNGNLSAVNLTPRITSSTVAPGLGAYILAALGQTPTYTNTTTPSGAPNTTTTSTNGSSDTSLTPSTICYPGSNRCFDDVYYTKPYIDRTGNGAAYATSCSSISSVYNSASNSWVDKHSYQTNYTNILGGTSWIPITYYANATTLCDGHARVTYSPAIVLSSTTVVSVGTAPSTSLGTASMGWMFPISSPICSVNPSDCDGLWQAYSTSSSQWVVAANATRPADAVFPLITPSPSIPACINSSASASNEAFSKSFYGCGLCTIFGDEVELMYFPEATSVSRDMCATTPAAKLTSYGKDDGVPYTGAAPSDTWDGSGTPQETAVVGDHTFTSGTAYISIKKVWAVDRCSSKIGTTVTGAILALPSDRLLSLRYSQDHFQYFATTNKITGYPFNYADLNTPIPYSAWNGQARCEFPGAADYKCNVIYEHDYNPQLAMPPGIRKLNPDWEGCQMWYGGLYDPPYALKPGTTIASPTLPWAKQPVTTTSAEQASTARPTTASATALADRTSDGQNKGDTQRTQETGQTQPVNTAGNNAQTQNSAQNTQAAQNTQGGGSQNNNGGNSQGGNNNGGNGQSSQGNGNTQGSKNNNGPVQNTQGSQNTQAQNSQGGQNTQSGAQNTAGGQTQNGAQNTQASQNNGQAGQSQNAGSQDHWNPAQGQSTQGAQNNQGSSTANGAQQSHGSQAQSGSTGGVSQASTKPHVYIFTAGTYTYTATKTNTVYVCGTETVSVGGPAVTLPVNCVISAATDGLIINTQAAAVTNRVSAVTALPVITKAVIVTVGTKIQTVSEGASGVVQIGSTRLTAGGSEATLEDGSVVSVGSEGVKIGSTIIRYSTVTPAPAAGPDVIVFVVGTKTVTASCPPGNTNEAVIGTVTITAGGAIETLSDGSRVSLASGGTIVVDGTSVAAIATPASAVVFSVNGRAVTAYQASGVSSVATIDGTVISRDGPAVTLSSGETVSMGSEGLVVQQGSTTVPVSAFTTLSGDSDGSSPSSGASGSGSRSGSVTGSDGVTPTRSAEQNQSSQTATAGAASIIRSNAAAGLMTAALLISPLVFAIYL</sequence>
<feature type="region of interest" description="Disordered" evidence="1">
    <location>
        <begin position="59"/>
        <end position="82"/>
    </location>
</feature>
<dbReference type="OMA" id="NEGWQNG"/>
<feature type="signal peptide" evidence="2">
    <location>
        <begin position="1"/>
        <end position="20"/>
    </location>
</feature>
<feature type="compositionally biased region" description="Polar residues" evidence="1">
    <location>
        <begin position="1028"/>
        <end position="1037"/>
    </location>
</feature>
<accession>A0A074YKN0</accession>
<feature type="compositionally biased region" description="Low complexity" evidence="1">
    <location>
        <begin position="593"/>
        <end position="668"/>
    </location>
</feature>
<dbReference type="Proteomes" id="UP000030641">
    <property type="component" value="Unassembled WGS sequence"/>
</dbReference>
<feature type="compositionally biased region" description="Polar residues" evidence="1">
    <location>
        <begin position="528"/>
        <end position="547"/>
    </location>
</feature>
<name>A0A074YKN0_AURSE</name>
<dbReference type="HOGENOM" id="CLU_286969_0_0_1"/>
<evidence type="ECO:0000313" key="4">
    <source>
        <dbReference type="Proteomes" id="UP000030641"/>
    </source>
</evidence>
<keyword evidence="4" id="KW-1185">Reference proteome</keyword>
<dbReference type="RefSeq" id="XP_013347037.1">
    <property type="nucleotide sequence ID" value="XM_013491583.1"/>
</dbReference>
<evidence type="ECO:0000256" key="1">
    <source>
        <dbReference type="SAM" id="MobiDB-lite"/>
    </source>
</evidence>
<evidence type="ECO:0000256" key="2">
    <source>
        <dbReference type="SAM" id="SignalP"/>
    </source>
</evidence>
<feature type="compositionally biased region" description="Polar residues" evidence="1">
    <location>
        <begin position="674"/>
        <end position="692"/>
    </location>
</feature>
<dbReference type="InParanoid" id="A0A074YKN0"/>
<dbReference type="AlphaFoldDB" id="A0A074YKN0"/>
<feature type="compositionally biased region" description="Low complexity" evidence="1">
    <location>
        <begin position="509"/>
        <end position="523"/>
    </location>
</feature>
<dbReference type="GeneID" id="25368321"/>
<reference evidence="3 4" key="1">
    <citation type="journal article" date="2014" name="BMC Genomics">
        <title>Genome sequencing of four Aureobasidium pullulans varieties: biotechnological potential, stress tolerance, and description of new species.</title>
        <authorList>
            <person name="Gostin Ar C."/>
            <person name="Ohm R.A."/>
            <person name="Kogej T."/>
            <person name="Sonjak S."/>
            <person name="Turk M."/>
            <person name="Zajc J."/>
            <person name="Zalar P."/>
            <person name="Grube M."/>
            <person name="Sun H."/>
            <person name="Han J."/>
            <person name="Sharma A."/>
            <person name="Chiniquy J."/>
            <person name="Ngan C.Y."/>
            <person name="Lipzen A."/>
            <person name="Barry K."/>
            <person name="Grigoriev I.V."/>
            <person name="Gunde-Cimerman N."/>
        </authorList>
    </citation>
    <scope>NUCLEOTIDE SEQUENCE [LARGE SCALE GENOMIC DNA]</scope>
    <source>
        <strain evidence="3 4">EXF-2481</strain>
    </source>
</reference>
<feature type="compositionally biased region" description="Low complexity" evidence="1">
    <location>
        <begin position="1000"/>
        <end position="1027"/>
    </location>
</feature>
<feature type="compositionally biased region" description="Low complexity" evidence="1">
    <location>
        <begin position="693"/>
        <end position="713"/>
    </location>
</feature>
<feature type="region of interest" description="Disordered" evidence="1">
    <location>
        <begin position="500"/>
        <end position="713"/>
    </location>
</feature>
<protein>
    <submittedName>
        <fullName evidence="3">Uncharacterized protein</fullName>
    </submittedName>
</protein>
<feature type="compositionally biased region" description="Gly residues" evidence="1">
    <location>
        <begin position="581"/>
        <end position="592"/>
    </location>
</feature>
<gene>
    <name evidence="3" type="ORF">AUEXF2481DRAFT_475140</name>
</gene>
<organism evidence="3 4">
    <name type="scientific">Aureobasidium subglaciale (strain EXF-2481)</name>
    <name type="common">Aureobasidium pullulans var. subglaciale</name>
    <dbReference type="NCBI Taxonomy" id="1043005"/>
    <lineage>
        <taxon>Eukaryota</taxon>
        <taxon>Fungi</taxon>
        <taxon>Dikarya</taxon>
        <taxon>Ascomycota</taxon>
        <taxon>Pezizomycotina</taxon>
        <taxon>Dothideomycetes</taxon>
        <taxon>Dothideomycetidae</taxon>
        <taxon>Dothideales</taxon>
        <taxon>Saccotheciaceae</taxon>
        <taxon>Aureobasidium</taxon>
    </lineage>
</organism>
<dbReference type="OrthoDB" id="3944128at2759"/>
<keyword evidence="2" id="KW-0732">Signal</keyword>
<feature type="chain" id="PRO_5001704520" evidence="2">
    <location>
        <begin position="21"/>
        <end position="1075"/>
    </location>
</feature>
<feature type="compositionally biased region" description="Low complexity" evidence="1">
    <location>
        <begin position="548"/>
        <end position="580"/>
    </location>
</feature>